<reference evidence="2 3" key="1">
    <citation type="journal article" date="2018" name="Int. J. Syst. Evol. Microbiol.">
        <title>Glycomyces paridis sp. nov., isolated from the medicinal plant Paris polyphylla.</title>
        <authorList>
            <person name="Fang X.M."/>
            <person name="Bai J.L."/>
            <person name="Su J."/>
            <person name="Zhao L.L."/>
            <person name="Liu H.Y."/>
            <person name="Ma B.P."/>
            <person name="Zhang Y.Q."/>
            <person name="Yu L.Y."/>
        </authorList>
    </citation>
    <scope>NUCLEOTIDE SEQUENCE [LARGE SCALE GENOMIC DNA]</scope>
    <source>
        <strain evidence="2 3">CPCC 204357</strain>
    </source>
</reference>
<dbReference type="RefSeq" id="WP_136529065.1">
    <property type="nucleotide sequence ID" value="NZ_STGX01000004.1"/>
</dbReference>
<sequence length="109" mass="12376">MLRSRGWTEAAIRDHLPEPEALKPNPRFAVSGAPMPVWRPATVAAAEAAPEWKDWLERSLHRRKTTLKALGTSDDQEFQHRLFLADKEIRACTEPPTLPEPQEEAQPQT</sequence>
<proteinExistence type="predicted"/>
<evidence type="ECO:0000313" key="3">
    <source>
        <dbReference type="Proteomes" id="UP000305792"/>
    </source>
</evidence>
<evidence type="ECO:0000313" key="2">
    <source>
        <dbReference type="EMBL" id="THV30192.1"/>
    </source>
</evidence>
<accession>A0A4S8PKU2</accession>
<comment type="caution">
    <text evidence="2">The sequence shown here is derived from an EMBL/GenBank/DDBJ whole genome shotgun (WGS) entry which is preliminary data.</text>
</comment>
<keyword evidence="3" id="KW-1185">Reference proteome</keyword>
<dbReference type="Proteomes" id="UP000305792">
    <property type="component" value="Unassembled WGS sequence"/>
</dbReference>
<feature type="region of interest" description="Disordered" evidence="1">
    <location>
        <begin position="1"/>
        <end position="27"/>
    </location>
</feature>
<feature type="compositionally biased region" description="Basic and acidic residues" evidence="1">
    <location>
        <begin position="11"/>
        <end position="21"/>
    </location>
</feature>
<dbReference type="OrthoDB" id="2030441at2"/>
<gene>
    <name evidence="2" type="ORF">E9998_07420</name>
</gene>
<protein>
    <submittedName>
        <fullName evidence="2">Uncharacterized protein</fullName>
    </submittedName>
</protein>
<evidence type="ECO:0000256" key="1">
    <source>
        <dbReference type="SAM" id="MobiDB-lite"/>
    </source>
</evidence>
<dbReference type="AlphaFoldDB" id="A0A4S8PKU2"/>
<dbReference type="EMBL" id="STGX01000004">
    <property type="protein sequence ID" value="THV30192.1"/>
    <property type="molecule type" value="Genomic_DNA"/>
</dbReference>
<name>A0A4S8PKU2_9ACTN</name>
<organism evidence="2 3">
    <name type="scientific">Glycomyces paridis</name>
    <dbReference type="NCBI Taxonomy" id="2126555"/>
    <lineage>
        <taxon>Bacteria</taxon>
        <taxon>Bacillati</taxon>
        <taxon>Actinomycetota</taxon>
        <taxon>Actinomycetes</taxon>
        <taxon>Glycomycetales</taxon>
        <taxon>Glycomycetaceae</taxon>
        <taxon>Glycomyces</taxon>
    </lineage>
</organism>